<dbReference type="Pfam" id="PF14367">
    <property type="entry name" value="DUF4411"/>
    <property type="match status" value="1"/>
</dbReference>
<dbReference type="AlphaFoldDB" id="A0A223E817"/>
<dbReference type="InterPro" id="IPR029060">
    <property type="entry name" value="PIN-like_dom_sf"/>
</dbReference>
<dbReference type="PIRSF" id="PIRSF008505">
    <property type="entry name" value="UCP008505"/>
    <property type="match status" value="1"/>
</dbReference>
<dbReference type="EMBL" id="CP017703">
    <property type="protein sequence ID" value="ASS91386.1"/>
    <property type="molecule type" value="Genomic_DNA"/>
</dbReference>
<gene>
    <name evidence="1" type="ORF">AP3564_15210</name>
</gene>
<name>A0A223E817_9BACI</name>
<protein>
    <submittedName>
        <fullName evidence="1">Twitching motility protein PilT</fullName>
    </submittedName>
</protein>
<dbReference type="SUPFAM" id="SSF88723">
    <property type="entry name" value="PIN domain-like"/>
    <property type="match status" value="1"/>
</dbReference>
<dbReference type="Proteomes" id="UP000214606">
    <property type="component" value="Chromosome"/>
</dbReference>
<accession>A0A223E817</accession>
<dbReference type="InterPro" id="IPR016541">
    <property type="entry name" value="UCP008505"/>
</dbReference>
<evidence type="ECO:0000313" key="1">
    <source>
        <dbReference type="EMBL" id="ASS91386.1"/>
    </source>
</evidence>
<dbReference type="RefSeq" id="WP_094245926.1">
    <property type="nucleotide sequence ID" value="NZ_CP017703.1"/>
</dbReference>
<dbReference type="KEGG" id="apak:AP3564_15210"/>
<reference evidence="1 2" key="1">
    <citation type="submission" date="2016-10" db="EMBL/GenBank/DDBJ databases">
        <title>The whole genome sequencing and assembly of Aeribacillus pallidus KCTC3564 strain.</title>
        <authorList>
            <person name="Lee Y.-J."/>
            <person name="Park M.-K."/>
            <person name="Yi H."/>
            <person name="Bahn Y.-S."/>
            <person name="Kim J.F."/>
            <person name="Lee D.-W."/>
        </authorList>
    </citation>
    <scope>NUCLEOTIDE SEQUENCE [LARGE SCALE GENOMIC DNA]</scope>
    <source>
        <strain evidence="1 2">KCTC3564</strain>
    </source>
</reference>
<evidence type="ECO:0000313" key="2">
    <source>
        <dbReference type="Proteomes" id="UP000214606"/>
    </source>
</evidence>
<sequence length="168" mass="19832">MSSNNKFVLDANVFIEAYNRYYSFDIAPSFWNALFEHAKSGNIISIDRVKQEINNFHKDDELSKWINNNFAQWFEPTDKEEVIDTYRKIITWAVNQNQYLDIAKNDFASVADSWLVAFAKTYNFIVVTHEQFNADIKKRIPIPNVCRAFNVQYVNTFEMLRRLNIKLG</sequence>
<proteinExistence type="predicted"/>
<organism evidence="1 2">
    <name type="scientific">Aeribacillus pallidus</name>
    <dbReference type="NCBI Taxonomy" id="33936"/>
    <lineage>
        <taxon>Bacteria</taxon>
        <taxon>Bacillati</taxon>
        <taxon>Bacillota</taxon>
        <taxon>Bacilli</taxon>
        <taxon>Bacillales</taxon>
        <taxon>Bacillaceae</taxon>
        <taxon>Aeribacillus</taxon>
    </lineage>
</organism>